<organism evidence="1">
    <name type="scientific">Rodentolepis nana</name>
    <name type="common">Dwarf tapeworm</name>
    <name type="synonym">Hymenolepis nana</name>
    <dbReference type="NCBI Taxonomy" id="102285"/>
    <lineage>
        <taxon>Eukaryota</taxon>
        <taxon>Metazoa</taxon>
        <taxon>Spiralia</taxon>
        <taxon>Lophotrochozoa</taxon>
        <taxon>Platyhelminthes</taxon>
        <taxon>Cestoda</taxon>
        <taxon>Eucestoda</taxon>
        <taxon>Cyclophyllidea</taxon>
        <taxon>Hymenolepididae</taxon>
        <taxon>Rodentolepis</taxon>
    </lineage>
</organism>
<reference evidence="1" key="1">
    <citation type="submission" date="2017-02" db="UniProtKB">
        <authorList>
            <consortium name="WormBaseParasite"/>
        </authorList>
    </citation>
    <scope>IDENTIFICATION</scope>
</reference>
<sequence length="127" mass="14257">MGVGGVTNQRTHLADQLDLALRKLCTAFEAMESDPKKSDDFRKLEILLIELSIIGSSVDLLLDDFPRPIEGRVKLWIVRAFWPKGMSDVFVEDVALLTYGLMGFSIFKLDPIAGLFVELSGVYFSMR</sequence>
<proteinExistence type="predicted"/>
<dbReference type="AlphaFoldDB" id="A0A0R3TXW3"/>
<protein>
    <submittedName>
        <fullName evidence="1">Ion_trans domain-containing protein</fullName>
    </submittedName>
</protein>
<evidence type="ECO:0000313" key="1">
    <source>
        <dbReference type="WBParaSite" id="HNAJ_0001270801-mRNA-1"/>
    </source>
</evidence>
<accession>A0A0R3TXW3</accession>
<name>A0A0R3TXW3_RODNA</name>
<dbReference type="WBParaSite" id="HNAJ_0001270801-mRNA-1">
    <property type="protein sequence ID" value="HNAJ_0001270801-mRNA-1"/>
    <property type="gene ID" value="HNAJ_0001270801"/>
</dbReference>